<organism evidence="2 3">
    <name type="scientific">Amylocarpus encephaloides</name>
    <dbReference type="NCBI Taxonomy" id="45428"/>
    <lineage>
        <taxon>Eukaryota</taxon>
        <taxon>Fungi</taxon>
        <taxon>Dikarya</taxon>
        <taxon>Ascomycota</taxon>
        <taxon>Pezizomycotina</taxon>
        <taxon>Leotiomycetes</taxon>
        <taxon>Helotiales</taxon>
        <taxon>Helotiales incertae sedis</taxon>
        <taxon>Amylocarpus</taxon>
    </lineage>
</organism>
<evidence type="ECO:0000256" key="1">
    <source>
        <dbReference type="SAM" id="MobiDB-lite"/>
    </source>
</evidence>
<dbReference type="EMBL" id="MU251412">
    <property type="protein sequence ID" value="KAG9236229.1"/>
    <property type="molecule type" value="Genomic_DNA"/>
</dbReference>
<dbReference type="OrthoDB" id="3945172at2759"/>
<name>A0A9P7YM67_9HELO</name>
<feature type="compositionally biased region" description="Low complexity" evidence="1">
    <location>
        <begin position="8"/>
        <end position="18"/>
    </location>
</feature>
<dbReference type="AlphaFoldDB" id="A0A9P7YM67"/>
<dbReference type="Proteomes" id="UP000824998">
    <property type="component" value="Unassembled WGS sequence"/>
</dbReference>
<feature type="compositionally biased region" description="Basic and acidic residues" evidence="1">
    <location>
        <begin position="46"/>
        <end position="104"/>
    </location>
</feature>
<feature type="compositionally biased region" description="Polar residues" evidence="1">
    <location>
        <begin position="28"/>
        <end position="43"/>
    </location>
</feature>
<reference evidence="2" key="1">
    <citation type="journal article" date="2021" name="IMA Fungus">
        <title>Genomic characterization of three marine fungi, including Emericellopsis atlantica sp. nov. with signatures of a generalist lifestyle and marine biomass degradation.</title>
        <authorList>
            <person name="Hagestad O.C."/>
            <person name="Hou L."/>
            <person name="Andersen J.H."/>
            <person name="Hansen E.H."/>
            <person name="Altermark B."/>
            <person name="Li C."/>
            <person name="Kuhnert E."/>
            <person name="Cox R.J."/>
            <person name="Crous P.W."/>
            <person name="Spatafora J.W."/>
            <person name="Lail K."/>
            <person name="Amirebrahimi M."/>
            <person name="Lipzen A."/>
            <person name="Pangilinan J."/>
            <person name="Andreopoulos W."/>
            <person name="Hayes R.D."/>
            <person name="Ng V."/>
            <person name="Grigoriev I.V."/>
            <person name="Jackson S.A."/>
            <person name="Sutton T.D.S."/>
            <person name="Dobson A.D.W."/>
            <person name="Rama T."/>
        </authorList>
    </citation>
    <scope>NUCLEOTIDE SEQUENCE</scope>
    <source>
        <strain evidence="2">TRa018bII</strain>
    </source>
</reference>
<keyword evidence="3" id="KW-1185">Reference proteome</keyword>
<comment type="caution">
    <text evidence="2">The sequence shown here is derived from an EMBL/GenBank/DDBJ whole genome shotgun (WGS) entry which is preliminary data.</text>
</comment>
<protein>
    <submittedName>
        <fullName evidence="2">Uncharacterized protein</fullName>
    </submittedName>
</protein>
<evidence type="ECO:0000313" key="2">
    <source>
        <dbReference type="EMBL" id="KAG9236229.1"/>
    </source>
</evidence>
<proteinExistence type="predicted"/>
<gene>
    <name evidence="2" type="ORF">BJ875DRAFT_457131</name>
</gene>
<sequence length="122" mass="13009">MPPKHRLLGLALRSSRAAPPSPTPRSHLPQSHTTQANSLSTTSRKGRWDGRPASEHAAREGDTHNLQHDAVKGGKAERAKGEGSGERATSERDGGSAAKAREEFPEAPDTVGMQDERGGKNQ</sequence>
<evidence type="ECO:0000313" key="3">
    <source>
        <dbReference type="Proteomes" id="UP000824998"/>
    </source>
</evidence>
<feature type="region of interest" description="Disordered" evidence="1">
    <location>
        <begin position="1"/>
        <end position="122"/>
    </location>
</feature>
<accession>A0A9P7YM67</accession>